<keyword evidence="7 9" id="KW-0456">Lyase</keyword>
<dbReference type="OrthoDB" id="9764318at2"/>
<dbReference type="GO" id="GO:0046872">
    <property type="term" value="F:metal ion binding"/>
    <property type="evidence" value="ECO:0007669"/>
    <property type="project" value="UniProtKB-KW"/>
</dbReference>
<evidence type="ECO:0000256" key="5">
    <source>
        <dbReference type="ARBA" id="ARBA00023004"/>
    </source>
</evidence>
<dbReference type="SUPFAM" id="SSF52016">
    <property type="entry name" value="LeuD/IlvD-like"/>
    <property type="match status" value="1"/>
</dbReference>
<dbReference type="Pfam" id="PF00694">
    <property type="entry name" value="Aconitase_C"/>
    <property type="match status" value="1"/>
</dbReference>
<sequence length="924" mass="102472">MNTQKAKSVQELTVNGKSYHYSSLKNLSEKGVGHLPFSIRILLENVLRNYDGFSITDEHIDTLLQWTPAPADKDIPFKPARILMQDFTGVPAVVDMASLRAEFVRQGKDGQKINPAIPVDLVIDHSVQVDYFGTDYAYDKNVTLEFDRNKERYELLKWAQKGLSNFTVVPPGMGICHQVNLEYLAKGVIDRDGWLFPDTLVGTDSHTPMVNGIGVIAWGVGGIEAEAAMLGQPIFFTCPEVIGLKLTGKIPAQCTATDMVLSITRILRDKGVVGKFVEVFGEGLDHLTVTDRATISNMSPEFGCTVTYFPIDDRTLEYMHATNRSPEQIKIVEDYCKENLLWRTGKEEILYSSVVELDLNTLEPTVSGPKRPQDKILVKDLSHKFSEILKDEHHREYEPVSKRTEYAWLADGGSGTEFTFGKVPIEGNTHSEVIQDTLHTVRIKHNNSEFILSDGSIVIAAITSCTNTSNPAVMVGAGLLARNAIEKGLRTKPWVKTSLAPGSKVVTKYLERSGLSTDLEALRFHTVGYGCTSCIGNSGPLPPAIAMAVDKGELVVASVLSGNRNFEARVHPQVKMNFLMSPMLVVAYALAGHVDIDLMNEPIEYDPNGQPVYLKDIWPSREEIQSTINECLKQGDFEEVYDVIFDGSADWQNLEVNLDQNFEWDQHSTYIKEAPFFKEISAQPDAVTDIKNARVLLYLGDSVTTDHISPAGSFKEDSAAGSYLKNNNVDKEDFNSYGSRRGNHEVMMRGTFANVRIKNKIADKEGGYSRYFPSNEVKTVFDTAMAYEKDHTPLIILAGKEYGSGSSRDWAAKGTFLLGVRAVIAESFERIHRSNLVGMGVAPLVFSDGANAESLGLDGTETYDISGLAEGLTPHKILEVKAVHPSGKETNFNVKARLDSAIEIEYYKNQGILQYVLREYLKNN</sequence>
<dbReference type="NCBIfam" id="NF009520">
    <property type="entry name" value="PRK12881.1"/>
    <property type="match status" value="1"/>
</dbReference>
<name>A0A1T3FKM6_ELIME</name>
<comment type="pathway">
    <text evidence="2">Carbohydrate metabolism; tricarboxylic acid cycle; isocitrate from oxaloacetate: step 2/2.</text>
</comment>
<evidence type="ECO:0000259" key="10">
    <source>
        <dbReference type="Pfam" id="PF00330"/>
    </source>
</evidence>
<dbReference type="GO" id="GO:0006099">
    <property type="term" value="P:tricarboxylic acid cycle"/>
    <property type="evidence" value="ECO:0007669"/>
    <property type="project" value="UniProtKB-UniPathway"/>
</dbReference>
<dbReference type="NCBIfam" id="NF006757">
    <property type="entry name" value="PRK09277.1"/>
    <property type="match status" value="1"/>
</dbReference>
<dbReference type="AlphaFoldDB" id="A0A1T3FKM6"/>
<evidence type="ECO:0000256" key="8">
    <source>
        <dbReference type="ARBA" id="ARBA00023501"/>
    </source>
</evidence>
<evidence type="ECO:0000256" key="6">
    <source>
        <dbReference type="ARBA" id="ARBA00023014"/>
    </source>
</evidence>
<dbReference type="EMBL" id="MPOG01000007">
    <property type="protein sequence ID" value="OOH96886.1"/>
    <property type="molecule type" value="Genomic_DNA"/>
</dbReference>
<dbReference type="CDD" id="cd01580">
    <property type="entry name" value="AcnA_IRP_Swivel"/>
    <property type="match status" value="1"/>
</dbReference>
<dbReference type="eggNOG" id="COG1048">
    <property type="taxonomic scope" value="Bacteria"/>
</dbReference>
<dbReference type="RefSeq" id="WP_070904720.1">
    <property type="nucleotide sequence ID" value="NZ_CP016378.1"/>
</dbReference>
<feature type="domain" description="Aconitase A/isopropylmalate dehydratase small subunit swivel" evidence="11">
    <location>
        <begin position="722"/>
        <end position="848"/>
    </location>
</feature>
<proteinExistence type="inferred from homology"/>
<gene>
    <name evidence="12" type="ORF">BMF97_06385</name>
</gene>
<keyword evidence="9" id="KW-0004">4Fe-4S</keyword>
<evidence type="ECO:0000256" key="3">
    <source>
        <dbReference type="ARBA" id="ARBA00007185"/>
    </source>
</evidence>
<dbReference type="InterPro" id="IPR000573">
    <property type="entry name" value="AconitaseA/IPMdHydase_ssu_swvl"/>
</dbReference>
<evidence type="ECO:0000256" key="7">
    <source>
        <dbReference type="ARBA" id="ARBA00023239"/>
    </source>
</evidence>
<dbReference type="STRING" id="238.BBD35_15725"/>
<dbReference type="PRINTS" id="PR00415">
    <property type="entry name" value="ACONITASE"/>
</dbReference>
<dbReference type="InterPro" id="IPR044137">
    <property type="entry name" value="AcnA_IRP_Swivel"/>
</dbReference>
<comment type="caution">
    <text evidence="12">The sequence shown here is derived from an EMBL/GenBank/DDBJ whole genome shotgun (WGS) entry which is preliminary data.</text>
</comment>
<reference evidence="12 13" key="1">
    <citation type="submission" date="2016-11" db="EMBL/GenBank/DDBJ databases">
        <title>Genome sequence and comparative genomic analysis of clinical strain Elizabethkingia meningoseptica 61421 PRCM.</title>
        <authorList>
            <person name="Wang M."/>
            <person name="Hu S."/>
            <person name="Cao L."/>
            <person name="Jiang T."/>
            <person name="Zhou Y."/>
            <person name="Ming D."/>
        </authorList>
    </citation>
    <scope>NUCLEOTIDE SEQUENCE [LARGE SCALE GENOMIC DNA]</scope>
    <source>
        <strain evidence="12 13">61421 PRCM</strain>
    </source>
</reference>
<dbReference type="InterPro" id="IPR015928">
    <property type="entry name" value="Aconitase/3IPM_dehydase_swvl"/>
</dbReference>
<comment type="cofactor">
    <cofactor evidence="1">
        <name>[4Fe-4S] cluster</name>
        <dbReference type="ChEBI" id="CHEBI:49883"/>
    </cofactor>
</comment>
<comment type="similarity">
    <text evidence="3 9">Belongs to the aconitase/IPM isomerase family.</text>
</comment>
<dbReference type="NCBIfam" id="TIGR01341">
    <property type="entry name" value="aconitase_1"/>
    <property type="match status" value="1"/>
</dbReference>
<accession>A0A1T3FKM6</accession>
<keyword evidence="5 9" id="KW-0408">Iron</keyword>
<evidence type="ECO:0000313" key="12">
    <source>
        <dbReference type="EMBL" id="OOH96886.1"/>
    </source>
</evidence>
<dbReference type="SUPFAM" id="SSF53732">
    <property type="entry name" value="Aconitase iron-sulfur domain"/>
    <property type="match status" value="1"/>
</dbReference>
<dbReference type="GO" id="GO:0003994">
    <property type="term" value="F:aconitate hydratase activity"/>
    <property type="evidence" value="ECO:0007669"/>
    <property type="project" value="UniProtKB-EC"/>
</dbReference>
<comment type="catalytic activity">
    <reaction evidence="8 9">
        <text>citrate = D-threo-isocitrate</text>
        <dbReference type="Rhea" id="RHEA:10336"/>
        <dbReference type="ChEBI" id="CHEBI:15562"/>
        <dbReference type="ChEBI" id="CHEBI:16947"/>
        <dbReference type="EC" id="4.2.1.3"/>
    </reaction>
</comment>
<protein>
    <recommendedName>
        <fullName evidence="9">Aconitate hydratase</fullName>
        <shortName evidence="9">Aconitase</shortName>
        <ecNumber evidence="9">4.2.1.3</ecNumber>
    </recommendedName>
</protein>
<evidence type="ECO:0000256" key="2">
    <source>
        <dbReference type="ARBA" id="ARBA00004717"/>
    </source>
</evidence>
<dbReference type="UniPathway" id="UPA00223">
    <property type="reaction ID" value="UER00718"/>
</dbReference>
<evidence type="ECO:0000256" key="1">
    <source>
        <dbReference type="ARBA" id="ARBA00001966"/>
    </source>
</evidence>
<dbReference type="Pfam" id="PF00330">
    <property type="entry name" value="Aconitase"/>
    <property type="match status" value="1"/>
</dbReference>
<dbReference type="InterPro" id="IPR001030">
    <property type="entry name" value="Acoase/IPM_deHydtase_lsu_aba"/>
</dbReference>
<keyword evidence="13" id="KW-1185">Reference proteome</keyword>
<dbReference type="InterPro" id="IPR036008">
    <property type="entry name" value="Aconitase_4Fe-4S_dom"/>
</dbReference>
<dbReference type="EC" id="4.2.1.3" evidence="9"/>
<dbReference type="InterPro" id="IPR018136">
    <property type="entry name" value="Aconitase_4Fe-4S_BS"/>
</dbReference>
<dbReference type="PROSITE" id="PS00450">
    <property type="entry name" value="ACONITASE_1"/>
    <property type="match status" value="1"/>
</dbReference>
<evidence type="ECO:0000256" key="9">
    <source>
        <dbReference type="RuleBase" id="RU361275"/>
    </source>
</evidence>
<dbReference type="PANTHER" id="PTHR11670">
    <property type="entry name" value="ACONITASE/IRON-RESPONSIVE ELEMENT FAMILY MEMBER"/>
    <property type="match status" value="1"/>
</dbReference>
<dbReference type="CDD" id="cd01586">
    <property type="entry name" value="AcnA_IRP"/>
    <property type="match status" value="1"/>
</dbReference>
<dbReference type="Gene3D" id="6.10.190.10">
    <property type="match status" value="1"/>
</dbReference>
<evidence type="ECO:0000313" key="13">
    <source>
        <dbReference type="Proteomes" id="UP000188947"/>
    </source>
</evidence>
<dbReference type="FunFam" id="3.20.19.10:FF:000001">
    <property type="entry name" value="Aconitate hydratase"/>
    <property type="match status" value="1"/>
</dbReference>
<keyword evidence="4" id="KW-0479">Metal-binding</keyword>
<evidence type="ECO:0000259" key="11">
    <source>
        <dbReference type="Pfam" id="PF00694"/>
    </source>
</evidence>
<comment type="function">
    <text evidence="9">Catalyzes the isomerization of citrate to isocitrate via cis-aconitate.</text>
</comment>
<dbReference type="GO" id="GO:0051539">
    <property type="term" value="F:4 iron, 4 sulfur cluster binding"/>
    <property type="evidence" value="ECO:0007669"/>
    <property type="project" value="UniProtKB-KW"/>
</dbReference>
<feature type="domain" description="Aconitase/3-isopropylmalate dehydratase large subunit alpha/beta/alpha" evidence="10">
    <location>
        <begin position="71"/>
        <end position="592"/>
    </location>
</feature>
<dbReference type="InterPro" id="IPR015931">
    <property type="entry name" value="Acnase/IPM_dHydase_lsu_aba_1/3"/>
</dbReference>
<dbReference type="Gene3D" id="3.20.19.10">
    <property type="entry name" value="Aconitase, domain 4"/>
    <property type="match status" value="1"/>
</dbReference>
<evidence type="ECO:0000256" key="4">
    <source>
        <dbReference type="ARBA" id="ARBA00022723"/>
    </source>
</evidence>
<organism evidence="12 13">
    <name type="scientific">Elizabethkingia meningoseptica</name>
    <name type="common">Chryseobacterium meningosepticum</name>
    <dbReference type="NCBI Taxonomy" id="238"/>
    <lineage>
        <taxon>Bacteria</taxon>
        <taxon>Pseudomonadati</taxon>
        <taxon>Bacteroidota</taxon>
        <taxon>Flavobacteriia</taxon>
        <taxon>Flavobacteriales</taxon>
        <taxon>Weeksellaceae</taxon>
        <taxon>Elizabethkingia</taxon>
    </lineage>
</organism>
<keyword evidence="6 9" id="KW-0411">Iron-sulfur</keyword>
<dbReference type="InterPro" id="IPR006249">
    <property type="entry name" value="Aconitase/IRP2"/>
</dbReference>
<dbReference type="Proteomes" id="UP000188947">
    <property type="component" value="Unassembled WGS sequence"/>
</dbReference>
<dbReference type="Gene3D" id="3.30.499.10">
    <property type="entry name" value="Aconitase, domain 3"/>
    <property type="match status" value="2"/>
</dbReference>